<comment type="function">
    <text evidence="5">Forms part of the polypeptide exit tunnel.</text>
</comment>
<dbReference type="EMBL" id="JAEKLZ010000256">
    <property type="protein sequence ID" value="MBW8727150.1"/>
    <property type="molecule type" value="Genomic_DNA"/>
</dbReference>
<dbReference type="GO" id="GO:0003735">
    <property type="term" value="F:structural constituent of ribosome"/>
    <property type="evidence" value="ECO:0007669"/>
    <property type="project" value="InterPro"/>
</dbReference>
<evidence type="ECO:0000256" key="6">
    <source>
        <dbReference type="SAM" id="MobiDB-lite"/>
    </source>
</evidence>
<dbReference type="HAMAP" id="MF_01328_B">
    <property type="entry name" value="Ribosomal_uL4_B"/>
    <property type="match status" value="1"/>
</dbReference>
<sequence>MKIAVKTFDNTSAGEIDLDDTVFGLEVRTDLLFRMVNWQLAKRRSGNHKTKGISEISGTTKKPYKQKGTGHARQGSTRSPQFRGGARIFGPVVRSHAHDLPKKVRKLALRHALSSKAADGKLVVVDAVVADSHKTKGLAVKLAALGLDSALILAGEQIDTNFALAARNLPSIDVLPSQGANVYDILRRDTLVLSRQAVEQLEARLK</sequence>
<dbReference type="NCBIfam" id="TIGR03953">
    <property type="entry name" value="rplD_bact"/>
    <property type="match status" value="1"/>
</dbReference>
<evidence type="ECO:0000256" key="2">
    <source>
        <dbReference type="ARBA" id="ARBA00022980"/>
    </source>
</evidence>
<dbReference type="GO" id="GO:0005840">
    <property type="term" value="C:ribosome"/>
    <property type="evidence" value="ECO:0007669"/>
    <property type="project" value="UniProtKB-KW"/>
</dbReference>
<evidence type="ECO:0000256" key="5">
    <source>
        <dbReference type="HAMAP-Rule" id="MF_01328"/>
    </source>
</evidence>
<keyword evidence="5" id="KW-0694">RNA-binding</keyword>
<dbReference type="PANTHER" id="PTHR10746:SF6">
    <property type="entry name" value="LARGE RIBOSOMAL SUBUNIT PROTEIN UL4M"/>
    <property type="match status" value="1"/>
</dbReference>
<dbReference type="GO" id="GO:1990904">
    <property type="term" value="C:ribonucleoprotein complex"/>
    <property type="evidence" value="ECO:0007669"/>
    <property type="project" value="UniProtKB-KW"/>
</dbReference>
<evidence type="ECO:0000256" key="3">
    <source>
        <dbReference type="ARBA" id="ARBA00023274"/>
    </source>
</evidence>
<dbReference type="GO" id="GO:0019843">
    <property type="term" value="F:rRNA binding"/>
    <property type="evidence" value="ECO:0007669"/>
    <property type="project" value="UniProtKB-UniRule"/>
</dbReference>
<dbReference type="InterPro" id="IPR013005">
    <property type="entry name" value="Ribosomal_uL4-like"/>
</dbReference>
<evidence type="ECO:0000256" key="1">
    <source>
        <dbReference type="ARBA" id="ARBA00010528"/>
    </source>
</evidence>
<keyword evidence="3 5" id="KW-0687">Ribonucleoprotein</keyword>
<dbReference type="InterPro" id="IPR002136">
    <property type="entry name" value="Ribosomal_uL4"/>
</dbReference>
<feature type="region of interest" description="Disordered" evidence="6">
    <location>
        <begin position="49"/>
        <end position="84"/>
    </location>
</feature>
<dbReference type="AlphaFoldDB" id="A0A952FPW9"/>
<name>A0A952FPW9_9PROT</name>
<comment type="subunit">
    <text evidence="5">Part of the 50S ribosomal subunit.</text>
</comment>
<protein>
    <recommendedName>
        <fullName evidence="4 5">Large ribosomal subunit protein uL4</fullName>
    </recommendedName>
</protein>
<proteinExistence type="inferred from homology"/>
<gene>
    <name evidence="5 7" type="primary">rplD</name>
    <name evidence="7" type="ORF">JF625_18635</name>
</gene>
<organism evidence="7 8">
    <name type="scientific">Inquilinus limosus</name>
    <dbReference type="NCBI Taxonomy" id="171674"/>
    <lineage>
        <taxon>Bacteria</taxon>
        <taxon>Pseudomonadati</taxon>
        <taxon>Pseudomonadota</taxon>
        <taxon>Alphaproteobacteria</taxon>
        <taxon>Rhodospirillales</taxon>
        <taxon>Rhodospirillaceae</taxon>
        <taxon>Inquilinus</taxon>
    </lineage>
</organism>
<comment type="similarity">
    <text evidence="1 5">Belongs to the universal ribosomal protein uL4 family.</text>
</comment>
<dbReference type="PANTHER" id="PTHR10746">
    <property type="entry name" value="50S RIBOSOMAL PROTEIN L4"/>
    <property type="match status" value="1"/>
</dbReference>
<evidence type="ECO:0000313" key="7">
    <source>
        <dbReference type="EMBL" id="MBW8727150.1"/>
    </source>
</evidence>
<evidence type="ECO:0000313" key="8">
    <source>
        <dbReference type="Proteomes" id="UP000700706"/>
    </source>
</evidence>
<keyword evidence="5" id="KW-0699">rRNA-binding</keyword>
<accession>A0A952FPW9</accession>
<dbReference type="InterPro" id="IPR023574">
    <property type="entry name" value="Ribosomal_uL4_dom_sf"/>
</dbReference>
<comment type="caution">
    <text evidence="7">The sequence shown here is derived from an EMBL/GenBank/DDBJ whole genome shotgun (WGS) entry which is preliminary data.</text>
</comment>
<keyword evidence="2 5" id="KW-0689">Ribosomal protein</keyword>
<evidence type="ECO:0000256" key="4">
    <source>
        <dbReference type="ARBA" id="ARBA00035244"/>
    </source>
</evidence>
<dbReference type="Gene3D" id="3.40.1370.10">
    <property type="match status" value="1"/>
</dbReference>
<dbReference type="Pfam" id="PF00573">
    <property type="entry name" value="Ribosomal_L4"/>
    <property type="match status" value="1"/>
</dbReference>
<dbReference type="Proteomes" id="UP000700706">
    <property type="component" value="Unassembled WGS sequence"/>
</dbReference>
<comment type="function">
    <text evidence="5">One of the primary rRNA binding proteins, this protein initially binds near the 5'-end of the 23S rRNA. It is important during the early stages of 50S assembly. It makes multiple contacts with different domains of the 23S rRNA in the assembled 50S subunit and ribosome.</text>
</comment>
<reference evidence="7" key="1">
    <citation type="submission" date="2020-06" db="EMBL/GenBank/DDBJ databases">
        <title>Stable isotope informed genome-resolved metagenomics uncovers potential trophic interactions in rhizosphere soil.</title>
        <authorList>
            <person name="Starr E.P."/>
            <person name="Shi S."/>
            <person name="Blazewicz S.J."/>
            <person name="Koch B.J."/>
            <person name="Probst A.J."/>
            <person name="Hungate B.A."/>
            <person name="Pett-Ridge J."/>
            <person name="Firestone M.K."/>
            <person name="Banfield J.F."/>
        </authorList>
    </citation>
    <scope>NUCLEOTIDE SEQUENCE</scope>
    <source>
        <strain evidence="7">YM_69_17</strain>
    </source>
</reference>
<dbReference type="GO" id="GO:0006412">
    <property type="term" value="P:translation"/>
    <property type="evidence" value="ECO:0007669"/>
    <property type="project" value="UniProtKB-UniRule"/>
</dbReference>
<dbReference type="SUPFAM" id="SSF52166">
    <property type="entry name" value="Ribosomal protein L4"/>
    <property type="match status" value="1"/>
</dbReference>